<dbReference type="VEuPathDB" id="FungiDB:HpaG814059"/>
<dbReference type="InParanoid" id="M4C4P1"/>
<feature type="compositionally biased region" description="Low complexity" evidence="1">
    <location>
        <begin position="261"/>
        <end position="274"/>
    </location>
</feature>
<dbReference type="HOGENOM" id="CLU_419570_0_0_1"/>
<dbReference type="EMBL" id="ABWE02003181">
    <property type="status" value="NOT_ANNOTATED_CDS"/>
    <property type="molecule type" value="Genomic_DNA"/>
</dbReference>
<feature type="compositionally biased region" description="Polar residues" evidence="1">
    <location>
        <begin position="303"/>
        <end position="323"/>
    </location>
</feature>
<name>M4C4P1_HYAAE</name>
<proteinExistence type="predicted"/>
<feature type="region of interest" description="Disordered" evidence="1">
    <location>
        <begin position="303"/>
        <end position="324"/>
    </location>
</feature>
<evidence type="ECO:0000256" key="1">
    <source>
        <dbReference type="SAM" id="MobiDB-lite"/>
    </source>
</evidence>
<reference evidence="2" key="2">
    <citation type="submission" date="2015-06" db="UniProtKB">
        <authorList>
            <consortium name="EnsemblProtists"/>
        </authorList>
    </citation>
    <scope>IDENTIFICATION</scope>
    <source>
        <strain evidence="2">Emoy2</strain>
    </source>
</reference>
<keyword evidence="3" id="KW-1185">Reference proteome</keyword>
<dbReference type="AlphaFoldDB" id="M4C4P1"/>
<reference evidence="3" key="1">
    <citation type="journal article" date="2010" name="Science">
        <title>Signatures of adaptation to obligate biotrophy in the Hyaloperonospora arabidopsidis genome.</title>
        <authorList>
            <person name="Baxter L."/>
            <person name="Tripathy S."/>
            <person name="Ishaque N."/>
            <person name="Boot N."/>
            <person name="Cabral A."/>
            <person name="Kemen E."/>
            <person name="Thines M."/>
            <person name="Ah-Fong A."/>
            <person name="Anderson R."/>
            <person name="Badejoko W."/>
            <person name="Bittner-Eddy P."/>
            <person name="Boore J.L."/>
            <person name="Chibucos M.C."/>
            <person name="Coates M."/>
            <person name="Dehal P."/>
            <person name="Delehaunty K."/>
            <person name="Dong S."/>
            <person name="Downton P."/>
            <person name="Dumas B."/>
            <person name="Fabro G."/>
            <person name="Fronick C."/>
            <person name="Fuerstenberg S.I."/>
            <person name="Fulton L."/>
            <person name="Gaulin E."/>
            <person name="Govers F."/>
            <person name="Hughes L."/>
            <person name="Humphray S."/>
            <person name="Jiang R.H."/>
            <person name="Judelson H."/>
            <person name="Kamoun S."/>
            <person name="Kyung K."/>
            <person name="Meijer H."/>
            <person name="Minx P."/>
            <person name="Morris P."/>
            <person name="Nelson J."/>
            <person name="Phuntumart V."/>
            <person name="Qutob D."/>
            <person name="Rehmany A."/>
            <person name="Rougon-Cardoso A."/>
            <person name="Ryden P."/>
            <person name="Torto-Alalibo T."/>
            <person name="Studholme D."/>
            <person name="Wang Y."/>
            <person name="Win J."/>
            <person name="Wood J."/>
            <person name="Clifton S.W."/>
            <person name="Rogers J."/>
            <person name="Van den Ackerveken G."/>
            <person name="Jones J.D."/>
            <person name="McDowell J.M."/>
            <person name="Beynon J."/>
            <person name="Tyler B.M."/>
        </authorList>
    </citation>
    <scope>NUCLEOTIDE SEQUENCE [LARGE SCALE GENOMIC DNA]</scope>
    <source>
        <strain evidence="3">Emoy2</strain>
    </source>
</reference>
<sequence length="654" mass="70859">MPPHIAETTLLLQLLERRKGVLADDSLVRDLIKNVKRTSYDSLTRRLTFVLPDQAAAASWHSKMIMYRGALLQLLRPAILEREDAPEDATHPTAPNHDYLNYQVLILVQGVTASTVHAVLASSVPCTVISVARGCPTANEVYDSNFYVATFDSAACPDQLRLVTHILADGVSMFLHHHRHFQRVPCFTCYSPYHSSSKCSSTRGATSAAGPSTDGWFDPGTNPKEKYRRKGPSLKDLDIGNGKSRAPRAPRYRTQHSGRPAADATATSAQQSRAEQVFGPKQTTASGNQQAELDQLVRGHDNSTVMATDSSGNASSSTPQTRNTARDIASAAVDHSHHVVDRLTLAAAKVQKEALKKKADYFKAHARELELALAQEPTPTSAAPIIDVDASVLPLLEYEYRMANVEAIRVAEEASRDNLVLKAKVRKLNRLPPQVTPDLAPNTPHEPLQFEMTPATKAGHIRARSRATIQRLVSSYIRHRRERLAGFPPVDSETTHSDYQGPATEQSASVTAPAPVVLDTYSLDVTMAESTLAFGDIMRLDDLGGGAMTPPQCATSIPIPAELAKAIAEEIEQSPTTRLTSTCPIADDSATGAFRGHVIPRVADTAAASDVTTTRTPDAHFQTLRATRIQKLPDAASAAAVPGRTKQRAENPAM</sequence>
<accession>M4C4P1</accession>
<evidence type="ECO:0000313" key="3">
    <source>
        <dbReference type="Proteomes" id="UP000011713"/>
    </source>
</evidence>
<dbReference type="EnsemblProtists" id="HpaT814059">
    <property type="protein sequence ID" value="HpaP814059"/>
    <property type="gene ID" value="HpaG814059"/>
</dbReference>
<feature type="region of interest" description="Disordered" evidence="1">
    <location>
        <begin position="195"/>
        <end position="288"/>
    </location>
</feature>
<feature type="region of interest" description="Disordered" evidence="1">
    <location>
        <begin position="633"/>
        <end position="654"/>
    </location>
</feature>
<organism evidence="2 3">
    <name type="scientific">Hyaloperonospora arabidopsidis (strain Emoy2)</name>
    <name type="common">Downy mildew agent</name>
    <name type="synonym">Peronospora arabidopsidis</name>
    <dbReference type="NCBI Taxonomy" id="559515"/>
    <lineage>
        <taxon>Eukaryota</taxon>
        <taxon>Sar</taxon>
        <taxon>Stramenopiles</taxon>
        <taxon>Oomycota</taxon>
        <taxon>Peronosporomycetes</taxon>
        <taxon>Peronosporales</taxon>
        <taxon>Peronosporaceae</taxon>
        <taxon>Hyaloperonospora</taxon>
    </lineage>
</organism>
<feature type="compositionally biased region" description="Basic residues" evidence="1">
    <location>
        <begin position="245"/>
        <end position="256"/>
    </location>
</feature>
<protein>
    <submittedName>
        <fullName evidence="2">Uncharacterized protein</fullName>
    </submittedName>
</protein>
<evidence type="ECO:0000313" key="2">
    <source>
        <dbReference type="EnsemblProtists" id="HpaP814059"/>
    </source>
</evidence>
<dbReference type="Proteomes" id="UP000011713">
    <property type="component" value="Unassembled WGS sequence"/>
</dbReference>
<feature type="region of interest" description="Disordered" evidence="1">
    <location>
        <begin position="484"/>
        <end position="508"/>
    </location>
</feature>